<dbReference type="HOGENOM" id="CLU_3316346_0_0_11"/>
<sequence>MGPSPHSSPSAALIEWVYLLPWRAQANRARYSLYVIFGL</sequence>
<dbReference type="PATRIC" id="fig|888019.4.peg.302"/>
<gene>
    <name evidence="1" type="ORF">HMPREF0742_00355</name>
</gene>
<dbReference type="EMBL" id="AXZG01000010">
    <property type="protein sequence ID" value="ERT67450.1"/>
    <property type="molecule type" value="Genomic_DNA"/>
</dbReference>
<accession>U7V7B7</accession>
<proteinExistence type="predicted"/>
<dbReference type="AlphaFoldDB" id="U7V7B7"/>
<organism evidence="1 2">
    <name type="scientific">Rothia aeria F0184</name>
    <dbReference type="NCBI Taxonomy" id="888019"/>
    <lineage>
        <taxon>Bacteria</taxon>
        <taxon>Bacillati</taxon>
        <taxon>Actinomycetota</taxon>
        <taxon>Actinomycetes</taxon>
        <taxon>Micrococcales</taxon>
        <taxon>Micrococcaceae</taxon>
        <taxon>Rothia</taxon>
    </lineage>
</organism>
<comment type="caution">
    <text evidence="1">The sequence shown here is derived from an EMBL/GenBank/DDBJ whole genome shotgun (WGS) entry which is preliminary data.</text>
</comment>
<reference evidence="1 2" key="1">
    <citation type="submission" date="2013-08" db="EMBL/GenBank/DDBJ databases">
        <authorList>
            <person name="Weinstock G."/>
            <person name="Sodergren E."/>
            <person name="Wylie T."/>
            <person name="Fulton L."/>
            <person name="Fulton R."/>
            <person name="Fronick C."/>
            <person name="O'Laughlin M."/>
            <person name="Godfrey J."/>
            <person name="Miner T."/>
            <person name="Herter B."/>
            <person name="Appelbaum E."/>
            <person name="Cordes M."/>
            <person name="Lek S."/>
            <person name="Wollam A."/>
            <person name="Pepin K.H."/>
            <person name="Palsikar V.B."/>
            <person name="Mitreva M."/>
            <person name="Wilson R.K."/>
        </authorList>
    </citation>
    <scope>NUCLEOTIDE SEQUENCE [LARGE SCALE GENOMIC DNA]</scope>
    <source>
        <strain evidence="1 2">F0184</strain>
    </source>
</reference>
<evidence type="ECO:0000313" key="2">
    <source>
        <dbReference type="Proteomes" id="UP000017174"/>
    </source>
</evidence>
<protein>
    <submittedName>
        <fullName evidence="1">Uncharacterized protein</fullName>
    </submittedName>
</protein>
<evidence type="ECO:0000313" key="1">
    <source>
        <dbReference type="EMBL" id="ERT67450.1"/>
    </source>
</evidence>
<name>U7V7B7_9MICC</name>
<dbReference type="Proteomes" id="UP000017174">
    <property type="component" value="Unassembled WGS sequence"/>
</dbReference>